<keyword evidence="2 6" id="KW-0812">Transmembrane</keyword>
<reference evidence="7" key="1">
    <citation type="journal article" date="2020" name="Stud. Mycol.">
        <title>101 Dothideomycetes genomes: a test case for predicting lifestyles and emergence of pathogens.</title>
        <authorList>
            <person name="Haridas S."/>
            <person name="Albert R."/>
            <person name="Binder M."/>
            <person name="Bloem J."/>
            <person name="Labutti K."/>
            <person name="Salamov A."/>
            <person name="Andreopoulos B."/>
            <person name="Baker S."/>
            <person name="Barry K."/>
            <person name="Bills G."/>
            <person name="Bluhm B."/>
            <person name="Cannon C."/>
            <person name="Castanera R."/>
            <person name="Culley D."/>
            <person name="Daum C."/>
            <person name="Ezra D."/>
            <person name="Gonzalez J."/>
            <person name="Henrissat B."/>
            <person name="Kuo A."/>
            <person name="Liang C."/>
            <person name="Lipzen A."/>
            <person name="Lutzoni F."/>
            <person name="Magnuson J."/>
            <person name="Mondo S."/>
            <person name="Nolan M."/>
            <person name="Ohm R."/>
            <person name="Pangilinan J."/>
            <person name="Park H.-J."/>
            <person name="Ramirez L."/>
            <person name="Alfaro M."/>
            <person name="Sun H."/>
            <person name="Tritt A."/>
            <person name="Yoshinaga Y."/>
            <person name="Zwiers L.-H."/>
            <person name="Turgeon B."/>
            <person name="Goodwin S."/>
            <person name="Spatafora J."/>
            <person name="Crous P."/>
            <person name="Grigoriev I."/>
        </authorList>
    </citation>
    <scope>NUCLEOTIDE SEQUENCE</scope>
    <source>
        <strain evidence="7">CBS 175.79</strain>
    </source>
</reference>
<protein>
    <recommendedName>
        <fullName evidence="9">RTA1-domain-containing protein</fullName>
    </recommendedName>
</protein>
<dbReference type="GO" id="GO:0016020">
    <property type="term" value="C:membrane"/>
    <property type="evidence" value="ECO:0007669"/>
    <property type="project" value="UniProtKB-SubCell"/>
</dbReference>
<name>A0A6A5Y6L0_9PLEO</name>
<feature type="transmembrane region" description="Helical" evidence="6">
    <location>
        <begin position="41"/>
        <end position="63"/>
    </location>
</feature>
<feature type="region of interest" description="Disordered" evidence="5">
    <location>
        <begin position="1"/>
        <end position="21"/>
    </location>
</feature>
<sequence length="326" mass="35804">MASPTTTSLSSTTSSTSVPSCTTAVPGKYGYVPPEACNANWAYAPSFTAAIAMCVLFGILTFAHISLAVLHRKPFCWVIIMGVAWEFIAFITRSLGAHDQQKLGYAYPSSLLFLLAPLWINAFVYMTAGRLIWTFHPEKKVFGIKAIRIGKYFVWLDILSFLVQGAGGLMLEPGGDAKILDIGKNIYMSGVGLQEFFIVALYAVLALITMRVIFRLVEFSAGNNTSNPLPYKEVYALTLDAFPMLLAALILAVVHPGLALKGPESEFPSRKEKKEAKKAKKAQKKAIKEEKKMGKGFTKMDNVPVSTELLEVRRADDLERGKGYSN</sequence>
<dbReference type="PANTHER" id="PTHR31465">
    <property type="entry name" value="PROTEIN RTA1-RELATED"/>
    <property type="match status" value="1"/>
</dbReference>
<evidence type="ECO:0000256" key="3">
    <source>
        <dbReference type="ARBA" id="ARBA00022989"/>
    </source>
</evidence>
<feature type="transmembrane region" description="Helical" evidence="6">
    <location>
        <begin position="191"/>
        <end position="214"/>
    </location>
</feature>
<dbReference type="AlphaFoldDB" id="A0A6A5Y6L0"/>
<evidence type="ECO:0000313" key="7">
    <source>
        <dbReference type="EMBL" id="KAF2020657.1"/>
    </source>
</evidence>
<feature type="transmembrane region" description="Helical" evidence="6">
    <location>
        <begin position="152"/>
        <end position="171"/>
    </location>
</feature>
<evidence type="ECO:0008006" key="9">
    <source>
        <dbReference type="Google" id="ProtNLM"/>
    </source>
</evidence>
<dbReference type="InterPro" id="IPR007568">
    <property type="entry name" value="RTA1"/>
</dbReference>
<dbReference type="Proteomes" id="UP000799778">
    <property type="component" value="Unassembled WGS sequence"/>
</dbReference>
<dbReference type="PANTHER" id="PTHR31465:SF15">
    <property type="entry name" value="LIPID TRANSPORTER ATNI-RELATED"/>
    <property type="match status" value="1"/>
</dbReference>
<evidence type="ECO:0000256" key="2">
    <source>
        <dbReference type="ARBA" id="ARBA00022692"/>
    </source>
</evidence>
<feature type="compositionally biased region" description="Basic and acidic residues" evidence="5">
    <location>
        <begin position="264"/>
        <end position="275"/>
    </location>
</feature>
<feature type="transmembrane region" description="Helical" evidence="6">
    <location>
        <begin position="111"/>
        <end position="132"/>
    </location>
</feature>
<keyword evidence="8" id="KW-1185">Reference proteome</keyword>
<evidence type="ECO:0000256" key="5">
    <source>
        <dbReference type="SAM" id="MobiDB-lite"/>
    </source>
</evidence>
<dbReference type="RefSeq" id="XP_033388996.1">
    <property type="nucleotide sequence ID" value="XM_033526431.1"/>
</dbReference>
<evidence type="ECO:0000313" key="8">
    <source>
        <dbReference type="Proteomes" id="UP000799778"/>
    </source>
</evidence>
<dbReference type="OrthoDB" id="5384040at2759"/>
<keyword evidence="3 6" id="KW-1133">Transmembrane helix</keyword>
<organism evidence="7 8">
    <name type="scientific">Aaosphaeria arxii CBS 175.79</name>
    <dbReference type="NCBI Taxonomy" id="1450172"/>
    <lineage>
        <taxon>Eukaryota</taxon>
        <taxon>Fungi</taxon>
        <taxon>Dikarya</taxon>
        <taxon>Ascomycota</taxon>
        <taxon>Pezizomycotina</taxon>
        <taxon>Dothideomycetes</taxon>
        <taxon>Pleosporomycetidae</taxon>
        <taxon>Pleosporales</taxon>
        <taxon>Pleosporales incertae sedis</taxon>
        <taxon>Aaosphaeria</taxon>
    </lineage>
</organism>
<evidence type="ECO:0000256" key="1">
    <source>
        <dbReference type="ARBA" id="ARBA00004141"/>
    </source>
</evidence>
<evidence type="ECO:0000256" key="6">
    <source>
        <dbReference type="SAM" id="Phobius"/>
    </source>
</evidence>
<feature type="region of interest" description="Disordered" evidence="5">
    <location>
        <begin position="264"/>
        <end position="299"/>
    </location>
</feature>
<accession>A0A6A5Y6L0</accession>
<evidence type="ECO:0000256" key="4">
    <source>
        <dbReference type="ARBA" id="ARBA00023136"/>
    </source>
</evidence>
<keyword evidence="4 6" id="KW-0472">Membrane</keyword>
<dbReference type="Pfam" id="PF04479">
    <property type="entry name" value="RTA1"/>
    <property type="match status" value="1"/>
</dbReference>
<comment type="subcellular location">
    <subcellularLocation>
        <location evidence="1">Membrane</location>
        <topology evidence="1">Multi-pass membrane protein</topology>
    </subcellularLocation>
</comment>
<feature type="transmembrane region" description="Helical" evidence="6">
    <location>
        <begin position="75"/>
        <end position="91"/>
    </location>
</feature>
<gene>
    <name evidence="7" type="ORF">BU24DRAFT_416336</name>
</gene>
<dbReference type="GeneID" id="54283828"/>
<feature type="compositionally biased region" description="Basic residues" evidence="5">
    <location>
        <begin position="276"/>
        <end position="285"/>
    </location>
</feature>
<proteinExistence type="predicted"/>
<dbReference type="EMBL" id="ML978066">
    <property type="protein sequence ID" value="KAF2020657.1"/>
    <property type="molecule type" value="Genomic_DNA"/>
</dbReference>